<reference evidence="3" key="1">
    <citation type="journal article" date="2023" name="Science">
        <title>Genome structures resolve the early diversification of teleost fishes.</title>
        <authorList>
            <person name="Parey E."/>
            <person name="Louis A."/>
            <person name="Montfort J."/>
            <person name="Bouchez O."/>
            <person name="Roques C."/>
            <person name="Iampietro C."/>
            <person name="Lluch J."/>
            <person name="Castinel A."/>
            <person name="Donnadieu C."/>
            <person name="Desvignes T."/>
            <person name="Floi Bucao C."/>
            <person name="Jouanno E."/>
            <person name="Wen M."/>
            <person name="Mejri S."/>
            <person name="Dirks R."/>
            <person name="Jansen H."/>
            <person name="Henkel C."/>
            <person name="Chen W.J."/>
            <person name="Zahm M."/>
            <person name="Cabau C."/>
            <person name="Klopp C."/>
            <person name="Thompson A.W."/>
            <person name="Robinson-Rechavi M."/>
            <person name="Braasch I."/>
            <person name="Lecointre G."/>
            <person name="Bobe J."/>
            <person name="Postlethwait J.H."/>
            <person name="Berthelot C."/>
            <person name="Roest Crollius H."/>
            <person name="Guiguen Y."/>
        </authorList>
    </citation>
    <scope>NUCLEOTIDE SEQUENCE</scope>
    <source>
        <strain evidence="3">Concon-B</strain>
    </source>
</reference>
<feature type="domain" description="Bcl-x interacting BH3" evidence="2">
    <location>
        <begin position="145"/>
        <end position="177"/>
    </location>
</feature>
<dbReference type="EMBL" id="JAFJMO010000018">
    <property type="protein sequence ID" value="KAJ8250811.1"/>
    <property type="molecule type" value="Genomic_DNA"/>
</dbReference>
<accession>A0A9Q1CX90</accession>
<evidence type="ECO:0000313" key="4">
    <source>
        <dbReference type="Proteomes" id="UP001152803"/>
    </source>
</evidence>
<evidence type="ECO:0000259" key="2">
    <source>
        <dbReference type="Pfam" id="PF08945"/>
    </source>
</evidence>
<dbReference type="InterPro" id="IPR015040">
    <property type="entry name" value="Bcl-x_interacting_BH3_dom"/>
</dbReference>
<feature type="compositionally biased region" description="Basic and acidic residues" evidence="1">
    <location>
        <begin position="48"/>
        <end position="58"/>
    </location>
</feature>
<sequence>MHGRNNKQSNIPLLYLFCRGQNRVNGPAALIERGEGGEAQTASGTDTHASRPGERDLTRGGMAHSLLGFQSRSPLFRTLSRSSSGYFSFDFDSVPSSPRMTDNKATQTPSPSSQAISHAQRRISDVTQNPQHYEMPQAPPRPFRARSLSLPMDIRPEVWVAQELRRIGDELNHLYLHRCALERTLPCDVISLIITLVLNMALVLLPPPLCVWLRFSGGAQLSRDVRRHRAQNQCLSHLSARAQSLPRAAARRCWLPAAQNEPEAPGSEGLLGTFTLDRRLHTRGRPHLLFQNLPQSYKQRQGDSFLLWSVTGPEPSQLDVGDGARTEPGLVGRRQNVRIGLRVWRWIGRLWILLRPR</sequence>
<name>A0A9Q1CX90_CONCO</name>
<dbReference type="Proteomes" id="UP001152803">
    <property type="component" value="Unassembled WGS sequence"/>
</dbReference>
<feature type="compositionally biased region" description="Polar residues" evidence="1">
    <location>
        <begin position="99"/>
        <end position="117"/>
    </location>
</feature>
<dbReference type="OrthoDB" id="8441539at2759"/>
<feature type="region of interest" description="Disordered" evidence="1">
    <location>
        <begin position="96"/>
        <end position="123"/>
    </location>
</feature>
<comment type="caution">
    <text evidence="3">The sequence shown here is derived from an EMBL/GenBank/DDBJ whole genome shotgun (WGS) entry which is preliminary data.</text>
</comment>
<dbReference type="Pfam" id="PF08945">
    <property type="entry name" value="Bclx_interact"/>
    <property type="match status" value="1"/>
</dbReference>
<evidence type="ECO:0000256" key="1">
    <source>
        <dbReference type="SAM" id="MobiDB-lite"/>
    </source>
</evidence>
<proteinExistence type="predicted"/>
<gene>
    <name evidence="3" type="ORF">COCON_G00227330</name>
</gene>
<organism evidence="3 4">
    <name type="scientific">Conger conger</name>
    <name type="common">Conger eel</name>
    <name type="synonym">Muraena conger</name>
    <dbReference type="NCBI Taxonomy" id="82655"/>
    <lineage>
        <taxon>Eukaryota</taxon>
        <taxon>Metazoa</taxon>
        <taxon>Chordata</taxon>
        <taxon>Craniata</taxon>
        <taxon>Vertebrata</taxon>
        <taxon>Euteleostomi</taxon>
        <taxon>Actinopterygii</taxon>
        <taxon>Neopterygii</taxon>
        <taxon>Teleostei</taxon>
        <taxon>Anguilliformes</taxon>
        <taxon>Congridae</taxon>
        <taxon>Conger</taxon>
    </lineage>
</organism>
<keyword evidence="4" id="KW-1185">Reference proteome</keyword>
<dbReference type="AlphaFoldDB" id="A0A9Q1CX90"/>
<protein>
    <recommendedName>
        <fullName evidence="2">Bcl-x interacting BH3 domain-containing protein</fullName>
    </recommendedName>
</protein>
<evidence type="ECO:0000313" key="3">
    <source>
        <dbReference type="EMBL" id="KAJ8250811.1"/>
    </source>
</evidence>
<feature type="region of interest" description="Disordered" evidence="1">
    <location>
        <begin position="34"/>
        <end position="59"/>
    </location>
</feature>